<dbReference type="Proteomes" id="UP000655225">
    <property type="component" value="Unassembled WGS sequence"/>
</dbReference>
<keyword evidence="4" id="KW-1185">Reference proteome</keyword>
<dbReference type="EMBL" id="JABCRI010000003">
    <property type="protein sequence ID" value="KAF8408944.1"/>
    <property type="molecule type" value="Genomic_DNA"/>
</dbReference>
<feature type="transmembrane region" description="Helical" evidence="1">
    <location>
        <begin position="75"/>
        <end position="96"/>
    </location>
</feature>
<feature type="transmembrane region" description="Helical" evidence="1">
    <location>
        <begin position="296"/>
        <end position="315"/>
    </location>
</feature>
<dbReference type="GO" id="GO:0005886">
    <property type="term" value="C:plasma membrane"/>
    <property type="evidence" value="ECO:0007669"/>
    <property type="project" value="TreeGrafter"/>
</dbReference>
<keyword evidence="1" id="KW-0812">Transmembrane</keyword>
<feature type="transmembrane region" description="Helical" evidence="1">
    <location>
        <begin position="116"/>
        <end position="134"/>
    </location>
</feature>
<sequence length="632" mass="73461">MINFEVNICTILQRPNRGTVGKRKPKTNFVEVRTFWHLFRSFDRMWIFLILAFQAMVIVAWSPSGSPAAFFDEDVFKSVLSIFITSALLNFLQVTLDIILSWKAWGSLKYTQIFRYLLKFAVAAVWVVVLPIGYSSSVQNPTGLVKFFTNWAGDWRNQSFYNYAIAIYMIPNILAALLFMLPPLRKSMERSNMRIIVLFLWWAQASPKLYVGRGMHEDMFSLLKYTLFWILLLISKLAFSYYVEILPLIGPTKLIMGLRVGNYEWHEFFPNVNHNLGVVISIWAPIVLVYFMDTQIWYAIFSTIFGGIHGAFSHLGEIRTLGMLRTRFESVPRAFSKRLVPLSKDETTGRYLTRPYQRKDIAKFSEVWNEFINCMRAEDLISNRERGLLLVPYFSSETVIQWPPFLLASKIPIALDMAKDFKGRDADLFKKIGNDIYMLSAVTECYETFRDLLSYLLADEEDKLAVTKIFEIVDDRIKQNKLLSEFRMSELPELNSKLGKLLTFLKSDLEDEESYEAQIVNIIQDILEIITQDVMVNGDGILHRHDDTHNDKNKQKFAKLNLGFKNNKSWMEKVNRLHLLLTVKESAINVPINLEARRRMTFFTNSLFMTMPSAPKVRNMLSFRSVPLNPFF</sequence>
<dbReference type="GO" id="GO:0046527">
    <property type="term" value="F:glucosyltransferase activity"/>
    <property type="evidence" value="ECO:0007669"/>
    <property type="project" value="TreeGrafter"/>
</dbReference>
<protein>
    <recommendedName>
        <fullName evidence="2">Callose synthase helical domain-containing protein</fullName>
    </recommendedName>
</protein>
<gene>
    <name evidence="3" type="ORF">HHK36_005014</name>
</gene>
<dbReference type="OMA" id="EVNICTI"/>
<keyword evidence="1" id="KW-1133">Transmembrane helix</keyword>
<dbReference type="AlphaFoldDB" id="A0A834ZK45"/>
<name>A0A834ZK45_TETSI</name>
<evidence type="ECO:0000256" key="1">
    <source>
        <dbReference type="SAM" id="Phobius"/>
    </source>
</evidence>
<keyword evidence="1" id="KW-0472">Membrane</keyword>
<dbReference type="InterPro" id="IPR058851">
    <property type="entry name" value="CALS1_helical"/>
</dbReference>
<feature type="domain" description="Callose synthase helical" evidence="2">
    <location>
        <begin position="403"/>
        <end position="583"/>
    </location>
</feature>
<evidence type="ECO:0000259" key="2">
    <source>
        <dbReference type="Pfam" id="PF25968"/>
    </source>
</evidence>
<reference evidence="3 4" key="1">
    <citation type="submission" date="2020-04" db="EMBL/GenBank/DDBJ databases">
        <title>Plant Genome Project.</title>
        <authorList>
            <person name="Zhang R.-G."/>
        </authorList>
    </citation>
    <scope>NUCLEOTIDE SEQUENCE [LARGE SCALE GENOMIC DNA]</scope>
    <source>
        <strain evidence="3">YNK0</strain>
        <tissue evidence="3">Leaf</tissue>
    </source>
</reference>
<dbReference type="OrthoDB" id="1880850at2759"/>
<comment type="caution">
    <text evidence="3">The sequence shown here is derived from an EMBL/GenBank/DDBJ whole genome shotgun (WGS) entry which is preliminary data.</text>
</comment>
<dbReference type="PANTHER" id="PTHR12741:SF16">
    <property type="entry name" value="CALLOSE SYNTHASE 7"/>
    <property type="match status" value="1"/>
</dbReference>
<feature type="transmembrane region" description="Helical" evidence="1">
    <location>
        <begin position="160"/>
        <end position="181"/>
    </location>
</feature>
<proteinExistence type="predicted"/>
<dbReference type="Pfam" id="PF25968">
    <property type="entry name" value="CALS1"/>
    <property type="match status" value="1"/>
</dbReference>
<feature type="transmembrane region" description="Helical" evidence="1">
    <location>
        <begin position="45"/>
        <end position="63"/>
    </location>
</feature>
<dbReference type="PANTHER" id="PTHR12741">
    <property type="entry name" value="LYST-INTERACTING PROTEIN LIP5 DOPAMINE RESPONSIVE PROTEIN DRG-1"/>
    <property type="match status" value="1"/>
</dbReference>
<organism evidence="3 4">
    <name type="scientific">Tetracentron sinense</name>
    <name type="common">Spur-leaf</name>
    <dbReference type="NCBI Taxonomy" id="13715"/>
    <lineage>
        <taxon>Eukaryota</taxon>
        <taxon>Viridiplantae</taxon>
        <taxon>Streptophyta</taxon>
        <taxon>Embryophyta</taxon>
        <taxon>Tracheophyta</taxon>
        <taxon>Spermatophyta</taxon>
        <taxon>Magnoliopsida</taxon>
        <taxon>Trochodendrales</taxon>
        <taxon>Trochodendraceae</taxon>
        <taxon>Tetracentron</taxon>
    </lineage>
</organism>
<accession>A0A834ZK45</accession>
<evidence type="ECO:0000313" key="4">
    <source>
        <dbReference type="Proteomes" id="UP000655225"/>
    </source>
</evidence>
<feature type="transmembrane region" description="Helical" evidence="1">
    <location>
        <begin position="271"/>
        <end position="290"/>
    </location>
</feature>
<evidence type="ECO:0000313" key="3">
    <source>
        <dbReference type="EMBL" id="KAF8408944.1"/>
    </source>
</evidence>
<feature type="transmembrane region" description="Helical" evidence="1">
    <location>
        <begin position="226"/>
        <end position="250"/>
    </location>
</feature>